<keyword evidence="3" id="KW-1185">Reference proteome</keyword>
<dbReference type="Proteomes" id="UP000623467">
    <property type="component" value="Unassembled WGS sequence"/>
</dbReference>
<proteinExistence type="predicted"/>
<accession>A0A8H7DKZ1</accession>
<organism evidence="2 3">
    <name type="scientific">Mycena sanguinolenta</name>
    <dbReference type="NCBI Taxonomy" id="230812"/>
    <lineage>
        <taxon>Eukaryota</taxon>
        <taxon>Fungi</taxon>
        <taxon>Dikarya</taxon>
        <taxon>Basidiomycota</taxon>
        <taxon>Agaricomycotina</taxon>
        <taxon>Agaricomycetes</taxon>
        <taxon>Agaricomycetidae</taxon>
        <taxon>Agaricales</taxon>
        <taxon>Marasmiineae</taxon>
        <taxon>Mycenaceae</taxon>
        <taxon>Mycena</taxon>
    </lineage>
</organism>
<evidence type="ECO:0000256" key="1">
    <source>
        <dbReference type="SAM" id="MobiDB-lite"/>
    </source>
</evidence>
<comment type="caution">
    <text evidence="2">The sequence shown here is derived from an EMBL/GenBank/DDBJ whole genome shotgun (WGS) entry which is preliminary data.</text>
</comment>
<dbReference type="AlphaFoldDB" id="A0A8H7DKZ1"/>
<feature type="region of interest" description="Disordered" evidence="1">
    <location>
        <begin position="61"/>
        <end position="147"/>
    </location>
</feature>
<evidence type="ECO:0000313" key="3">
    <source>
        <dbReference type="Proteomes" id="UP000623467"/>
    </source>
</evidence>
<name>A0A8H7DKZ1_9AGAR</name>
<feature type="compositionally biased region" description="Polar residues" evidence="1">
    <location>
        <begin position="105"/>
        <end position="123"/>
    </location>
</feature>
<feature type="region of interest" description="Disordered" evidence="1">
    <location>
        <begin position="259"/>
        <end position="287"/>
    </location>
</feature>
<feature type="compositionally biased region" description="Basic residues" evidence="1">
    <location>
        <begin position="76"/>
        <end position="85"/>
    </location>
</feature>
<protein>
    <submittedName>
        <fullName evidence="2">Uncharacterized protein</fullName>
    </submittedName>
</protein>
<evidence type="ECO:0000313" key="2">
    <source>
        <dbReference type="EMBL" id="KAF7377995.1"/>
    </source>
</evidence>
<sequence length="491" mass="53678">MNPQRTGLAYPCVPSPKAKWKLTHRSSWSLLVSNATQPRFLHASNIGRAVFVPRTFREYEEAGVGRGAREPPASTQRRREHRRRTPHGEYDTSTTHDPSLHDSSRSTQTEVSPITHSSKSSIAKNAVSARIPPGGRRRHLGAHRREGEPADVARPYFDLRARLSSQDAQDNMNAVRAWTLPPDTCGPTPSRRCRLSRLGAPFSFRLRIAPPPALLPGALGKRDAVLRRASKIAVSTQHVSSSIASIMPRRLARHFDSPASFEARPPSTLACDSQDARHKTKPAHKTAPGRDMRIAAAFSTPAQRLWHLRDPPAPTVPVNPGALPIRQYSHRLRGLRAWMQSPHRAPRSPASATSSNATRVRCPYLKVAASELGGDFGGGTAGVRVPRCGSSASALAQGHKRAADSMCTGGWQGRDYDVNLGLGLVHKTHPPTQARLDQLGIAYGCGSDSSAKHTRIGLRNARRERNDLSKYIDFQSLVGAMPRGAEQGLRF</sequence>
<gene>
    <name evidence="2" type="ORF">MSAN_00223400</name>
</gene>
<reference evidence="2" key="1">
    <citation type="submission" date="2020-05" db="EMBL/GenBank/DDBJ databases">
        <title>Mycena genomes resolve the evolution of fungal bioluminescence.</title>
        <authorList>
            <person name="Tsai I.J."/>
        </authorList>
    </citation>
    <scope>NUCLEOTIDE SEQUENCE</scope>
    <source>
        <strain evidence="2">160909Yilan</strain>
    </source>
</reference>
<dbReference type="EMBL" id="JACAZH010000001">
    <property type="protein sequence ID" value="KAF7377995.1"/>
    <property type="molecule type" value="Genomic_DNA"/>
</dbReference>